<proteinExistence type="predicted"/>
<organism evidence="2 3">
    <name type="scientific">Rickettsia asiatica</name>
    <dbReference type="NCBI Taxonomy" id="238800"/>
    <lineage>
        <taxon>Bacteria</taxon>
        <taxon>Pseudomonadati</taxon>
        <taxon>Pseudomonadota</taxon>
        <taxon>Alphaproteobacteria</taxon>
        <taxon>Rickettsiales</taxon>
        <taxon>Rickettsiaceae</taxon>
        <taxon>Rickettsieae</taxon>
        <taxon>Rickettsia</taxon>
        <taxon>spotted fever group</taxon>
    </lineage>
</organism>
<keyword evidence="3" id="KW-1185">Reference proteome</keyword>
<sequence length="103" mass="11586">MQSLLKKNSEIIQNNVNTILNTTKEAANSKDFKQTSECHQKCLKSIYETSMDNAKELASIAYESSTKILEAANKHIAENVHHASNNMQNMAEQVQKNFNKKSA</sequence>
<dbReference type="Pfam" id="PF09361">
    <property type="entry name" value="Phasin_2"/>
    <property type="match status" value="1"/>
</dbReference>
<evidence type="ECO:0000313" key="2">
    <source>
        <dbReference type="EMBL" id="BBJ32301.1"/>
    </source>
</evidence>
<dbReference type="KEGG" id="ras:RAS_14100"/>
<evidence type="ECO:0000313" key="3">
    <source>
        <dbReference type="Proteomes" id="UP000321183"/>
    </source>
</evidence>
<reference evidence="2 3" key="1">
    <citation type="submission" date="2019-04" db="EMBL/GenBank/DDBJ databases">
        <title>Draft genome sequence of Rickettsia asiatica Maytaro1284.</title>
        <authorList>
            <person name="Thu M."/>
            <person name="Qiu Y."/>
            <person name="Nakao R."/>
        </authorList>
    </citation>
    <scope>NUCLEOTIDE SEQUENCE [LARGE SCALE GENOMIC DNA]</scope>
    <source>
        <strain evidence="2 3">Maytaro1284</strain>
    </source>
</reference>
<dbReference type="NCBIfam" id="TIGR01841">
    <property type="entry name" value="phasin"/>
    <property type="match status" value="1"/>
</dbReference>
<gene>
    <name evidence="2" type="ORF">RAS_14100</name>
</gene>
<dbReference type="Proteomes" id="UP000321183">
    <property type="component" value="Chromosome"/>
</dbReference>
<dbReference type="AlphaFoldDB" id="A0A510GJC6"/>
<name>A0A510GJC6_9RICK</name>
<dbReference type="EMBL" id="AP019563">
    <property type="protein sequence ID" value="BBJ32301.1"/>
    <property type="molecule type" value="Genomic_DNA"/>
</dbReference>
<dbReference type="InterPro" id="IPR018968">
    <property type="entry name" value="Phasin"/>
</dbReference>
<evidence type="ECO:0000259" key="1">
    <source>
        <dbReference type="Pfam" id="PF09361"/>
    </source>
</evidence>
<accession>A0A510GJC6</accession>
<dbReference type="InterPro" id="IPR010127">
    <property type="entry name" value="Phasin_subfam-1"/>
</dbReference>
<protein>
    <recommendedName>
        <fullName evidence="1">Phasin domain-containing protein</fullName>
    </recommendedName>
</protein>
<feature type="domain" description="Phasin" evidence="1">
    <location>
        <begin position="1"/>
        <end position="75"/>
    </location>
</feature>